<dbReference type="RefSeq" id="WP_223103131.1">
    <property type="nucleotide sequence ID" value="NZ_CP061913.1"/>
</dbReference>
<protein>
    <submittedName>
        <fullName evidence="1">Uncharacterized protein</fullName>
    </submittedName>
</protein>
<evidence type="ECO:0000313" key="2">
    <source>
        <dbReference type="Proteomes" id="UP001589608"/>
    </source>
</evidence>
<proteinExistence type="predicted"/>
<gene>
    <name evidence="1" type="ORF">ACFFTR_06980</name>
</gene>
<sequence length="301" mass="33771">MLFVYRSHYEGPWSKLVRSLPDRSVLGFFRRGWDEDDPEAWLRSALGADVYGLDTVFTRAREHRLPAPATIDELREHLRRHLYVEGPSDEYIRLDEHSLRVRTDDDEVELAYFFLDDDALAAHPDRLAYVTHAGALPGDIIAEAEGDHTTFAVFLTYYDGASLDCPPPFAFPGLTLPELPAHLRATAPDAGTWPAELVVLRSLVGPDDASIEPALQRCNTWPGFNLNADPLTTAAAEPLTGGRRPELSRLRADTHVAQLAMHCSECFGFQQWYLFDTVWADAHPELASSLLRYATDWDPLA</sequence>
<name>A0ABV5M1T5_9ACTN</name>
<evidence type="ECO:0000313" key="1">
    <source>
        <dbReference type="EMBL" id="MFB9442826.1"/>
    </source>
</evidence>
<organism evidence="1 2">
    <name type="scientific">Dactylosporangium vinaceum</name>
    <dbReference type="NCBI Taxonomy" id="53362"/>
    <lineage>
        <taxon>Bacteria</taxon>
        <taxon>Bacillati</taxon>
        <taxon>Actinomycetota</taxon>
        <taxon>Actinomycetes</taxon>
        <taxon>Micromonosporales</taxon>
        <taxon>Micromonosporaceae</taxon>
        <taxon>Dactylosporangium</taxon>
    </lineage>
</organism>
<dbReference type="Proteomes" id="UP001589608">
    <property type="component" value="Unassembled WGS sequence"/>
</dbReference>
<reference evidence="1 2" key="1">
    <citation type="submission" date="2024-09" db="EMBL/GenBank/DDBJ databases">
        <authorList>
            <person name="Sun Q."/>
            <person name="Mori K."/>
        </authorList>
    </citation>
    <scope>NUCLEOTIDE SEQUENCE [LARGE SCALE GENOMIC DNA]</scope>
    <source>
        <strain evidence="1 2">JCM 3307</strain>
    </source>
</reference>
<comment type="caution">
    <text evidence="1">The sequence shown here is derived from an EMBL/GenBank/DDBJ whole genome shotgun (WGS) entry which is preliminary data.</text>
</comment>
<accession>A0ABV5M1T5</accession>
<keyword evidence="2" id="KW-1185">Reference proteome</keyword>
<dbReference type="EMBL" id="JBHMCA010000018">
    <property type="protein sequence ID" value="MFB9442826.1"/>
    <property type="molecule type" value="Genomic_DNA"/>
</dbReference>